<reference evidence="2" key="2">
    <citation type="submission" date="2023-05" db="EMBL/GenBank/DDBJ databases">
        <authorList>
            <consortium name="Lawrence Berkeley National Laboratory"/>
            <person name="Steindorff A."/>
            <person name="Hensen N."/>
            <person name="Bonometti L."/>
            <person name="Westerberg I."/>
            <person name="Brannstrom I.O."/>
            <person name="Guillou S."/>
            <person name="Cros-Aarteil S."/>
            <person name="Calhoun S."/>
            <person name="Haridas S."/>
            <person name="Kuo A."/>
            <person name="Mondo S."/>
            <person name="Pangilinan J."/>
            <person name="Riley R."/>
            <person name="Labutti K."/>
            <person name="Andreopoulos B."/>
            <person name="Lipzen A."/>
            <person name="Chen C."/>
            <person name="Yanf M."/>
            <person name="Daum C."/>
            <person name="Ng V."/>
            <person name="Clum A."/>
            <person name="Ohm R."/>
            <person name="Martin F."/>
            <person name="Silar P."/>
            <person name="Natvig D."/>
            <person name="Lalanne C."/>
            <person name="Gautier V."/>
            <person name="Ament-Velasquez S.L."/>
            <person name="Kruys A."/>
            <person name="Hutchinson M.I."/>
            <person name="Powell A.J."/>
            <person name="Barry K."/>
            <person name="Miller A.N."/>
            <person name="Grigoriev I.V."/>
            <person name="Debuchy R."/>
            <person name="Gladieux P."/>
            <person name="Thoren M.H."/>
            <person name="Johannesson H."/>
        </authorList>
    </citation>
    <scope>NUCLEOTIDE SEQUENCE</scope>
    <source>
        <strain evidence="2">CBS 123565</strain>
    </source>
</reference>
<feature type="region of interest" description="Disordered" evidence="1">
    <location>
        <begin position="134"/>
        <end position="182"/>
    </location>
</feature>
<keyword evidence="3" id="KW-1185">Reference proteome</keyword>
<feature type="compositionally biased region" description="Basic and acidic residues" evidence="1">
    <location>
        <begin position="270"/>
        <end position="285"/>
    </location>
</feature>
<feature type="compositionally biased region" description="Basic and acidic residues" evidence="1">
    <location>
        <begin position="36"/>
        <end position="48"/>
    </location>
</feature>
<evidence type="ECO:0000313" key="3">
    <source>
        <dbReference type="Proteomes" id="UP001304895"/>
    </source>
</evidence>
<evidence type="ECO:0000313" key="2">
    <source>
        <dbReference type="EMBL" id="KAK4134285.1"/>
    </source>
</evidence>
<sequence length="285" mass="31877">MALPQQVLSSSSHLALSPYLSEEAHVHSLQHPRGVMADRRKQEEERVALRNQGSHADPTTTVPRGETAVERASRRFRCVPFKTWSRLGRSLRRARDKKNIESPAPTHQTFQTETMVAVGMKLTTLSWLPEVAEKLEPDSKPEQASAKKQKRIRLGKKRWQRKQSAKSIHREPNQDTTPSVRGLATNDFSELCVSQFPGGEATRVHTPPLKECNGRLRGLFFDVSSQQYQDGSDPTAPTPRSLRKSGQSSTAPKEWWGIPVKTLGVVGEAGENRGKRSSEEAGREE</sequence>
<gene>
    <name evidence="2" type="ORF">BT67DRAFT_442197</name>
</gene>
<evidence type="ECO:0000256" key="1">
    <source>
        <dbReference type="SAM" id="MobiDB-lite"/>
    </source>
</evidence>
<proteinExistence type="predicted"/>
<dbReference type="Proteomes" id="UP001304895">
    <property type="component" value="Unassembled WGS sequence"/>
</dbReference>
<organism evidence="2 3">
    <name type="scientific">Trichocladium antarcticum</name>
    <dbReference type="NCBI Taxonomy" id="1450529"/>
    <lineage>
        <taxon>Eukaryota</taxon>
        <taxon>Fungi</taxon>
        <taxon>Dikarya</taxon>
        <taxon>Ascomycota</taxon>
        <taxon>Pezizomycotina</taxon>
        <taxon>Sordariomycetes</taxon>
        <taxon>Sordariomycetidae</taxon>
        <taxon>Sordariales</taxon>
        <taxon>Chaetomiaceae</taxon>
        <taxon>Trichocladium</taxon>
    </lineage>
</organism>
<dbReference type="AlphaFoldDB" id="A0AAN6ZCR2"/>
<protein>
    <submittedName>
        <fullName evidence="2">Uncharacterized protein</fullName>
    </submittedName>
</protein>
<name>A0AAN6ZCR2_9PEZI</name>
<feature type="compositionally biased region" description="Basic residues" evidence="1">
    <location>
        <begin position="147"/>
        <end position="164"/>
    </location>
</feature>
<dbReference type="EMBL" id="MU853409">
    <property type="protein sequence ID" value="KAK4134285.1"/>
    <property type="molecule type" value="Genomic_DNA"/>
</dbReference>
<feature type="region of interest" description="Disordered" evidence="1">
    <location>
        <begin position="226"/>
        <end position="285"/>
    </location>
</feature>
<accession>A0AAN6ZCR2</accession>
<reference evidence="2" key="1">
    <citation type="journal article" date="2023" name="Mol. Phylogenet. Evol.">
        <title>Genome-scale phylogeny and comparative genomics of the fungal order Sordariales.</title>
        <authorList>
            <person name="Hensen N."/>
            <person name="Bonometti L."/>
            <person name="Westerberg I."/>
            <person name="Brannstrom I.O."/>
            <person name="Guillou S."/>
            <person name="Cros-Aarteil S."/>
            <person name="Calhoun S."/>
            <person name="Haridas S."/>
            <person name="Kuo A."/>
            <person name="Mondo S."/>
            <person name="Pangilinan J."/>
            <person name="Riley R."/>
            <person name="LaButti K."/>
            <person name="Andreopoulos B."/>
            <person name="Lipzen A."/>
            <person name="Chen C."/>
            <person name="Yan M."/>
            <person name="Daum C."/>
            <person name="Ng V."/>
            <person name="Clum A."/>
            <person name="Steindorff A."/>
            <person name="Ohm R.A."/>
            <person name="Martin F."/>
            <person name="Silar P."/>
            <person name="Natvig D.O."/>
            <person name="Lalanne C."/>
            <person name="Gautier V."/>
            <person name="Ament-Velasquez S.L."/>
            <person name="Kruys A."/>
            <person name="Hutchinson M.I."/>
            <person name="Powell A.J."/>
            <person name="Barry K."/>
            <person name="Miller A.N."/>
            <person name="Grigoriev I.V."/>
            <person name="Debuchy R."/>
            <person name="Gladieux P."/>
            <person name="Hiltunen Thoren M."/>
            <person name="Johannesson H."/>
        </authorList>
    </citation>
    <scope>NUCLEOTIDE SEQUENCE</scope>
    <source>
        <strain evidence="2">CBS 123565</strain>
    </source>
</reference>
<feature type="region of interest" description="Disordered" evidence="1">
    <location>
        <begin position="26"/>
        <end position="69"/>
    </location>
</feature>
<comment type="caution">
    <text evidence="2">The sequence shown here is derived from an EMBL/GenBank/DDBJ whole genome shotgun (WGS) entry which is preliminary data.</text>
</comment>
<feature type="compositionally biased region" description="Polar residues" evidence="1">
    <location>
        <begin position="51"/>
        <end position="62"/>
    </location>
</feature>